<dbReference type="SUPFAM" id="SSF54373">
    <property type="entry name" value="FAD-linked reductases, C-terminal domain"/>
    <property type="match status" value="1"/>
</dbReference>
<evidence type="ECO:0000313" key="6">
    <source>
        <dbReference type="EMBL" id="KAG8222611.1"/>
    </source>
</evidence>
<dbReference type="Gene3D" id="3.50.50.60">
    <property type="entry name" value="FAD/NAD(P)-binding domain"/>
    <property type="match status" value="1"/>
</dbReference>
<evidence type="ECO:0000256" key="2">
    <source>
        <dbReference type="PIRSR" id="PIRSR000137-2"/>
    </source>
</evidence>
<evidence type="ECO:0000256" key="1">
    <source>
        <dbReference type="ARBA" id="ARBA00010790"/>
    </source>
</evidence>
<keyword evidence="2 3" id="KW-0274">FAD</keyword>
<dbReference type="InterPro" id="IPR007867">
    <property type="entry name" value="GMC_OxRtase_C"/>
</dbReference>
<sequence length="613" mass="67834">MAVAVLAALTSICSGSPAAYLCCWALPLVLASFIRSVGEKRARQAYRGPVDPNEYDFVIVGAGSAGCVLANRLTEDPFGWNVLLLEAGGDEPFQATVPSELMNLQMTSIDWNYMTEPESESCLQGCVWPRGRTLGGTSSINAMLYIRGNRRDYNTWAREGNTGWTFQDVLPYFKKSEDNGDPVVAADEVYHSTGGYLRIERFPYFDANVIALEEAFQQLGVPANWDVNGASQVGFFRGQTTSRSGERQSTNTAFLFPIRNRNNLRVAKNAVASRVIIENQRAVGVEYIQGGRRYIARVRKEVIMSAGVVGSPQILLQSGIGPRQHLAEAGIPLVTDLPVGQNLQDHGSINSLNLILNYTRTYPSNNISCDLKSYYLKRRGPLSANGVYQFSAFVTSKYEEDPGYPDIQFILFSSVAAPSDTDQQLRIPLAYYDRIGISPVVLRPYSRGEITLNTSASARARGAPPVIRPMYFTDQRDRAVLIEGIIRATQLENTPAFRRRGIRYDRTPVESCAQFEWGTIDYWNCTITFDNVPAYHPVGTCKMGPHWDPRAVVNPRLRVYGVRGLRVADASIIPNQVSGNTNGAVIMIAEKAADMIKEDWITLAGGEISNKIF</sequence>
<feature type="chain" id="PRO_5035446234" description="Glucose-methanol-choline oxidoreductase N-terminal domain-containing protein" evidence="4">
    <location>
        <begin position="16"/>
        <end position="613"/>
    </location>
</feature>
<dbReference type="InterPro" id="IPR036188">
    <property type="entry name" value="FAD/NAD-bd_sf"/>
</dbReference>
<proteinExistence type="inferred from homology"/>
<dbReference type="EMBL" id="KZ308138">
    <property type="protein sequence ID" value="KAG8222611.1"/>
    <property type="molecule type" value="Genomic_DNA"/>
</dbReference>
<accession>A0A8K0JUG0</accession>
<dbReference type="PANTHER" id="PTHR11552">
    <property type="entry name" value="GLUCOSE-METHANOL-CHOLINE GMC OXIDOREDUCTASE"/>
    <property type="match status" value="1"/>
</dbReference>
<dbReference type="Pfam" id="PF05199">
    <property type="entry name" value="GMC_oxred_C"/>
    <property type="match status" value="1"/>
</dbReference>
<dbReference type="InterPro" id="IPR012132">
    <property type="entry name" value="GMC_OxRdtase"/>
</dbReference>
<dbReference type="AlphaFoldDB" id="A0A8K0JUG0"/>
<keyword evidence="4" id="KW-0732">Signal</keyword>
<feature type="signal peptide" evidence="4">
    <location>
        <begin position="1"/>
        <end position="15"/>
    </location>
</feature>
<protein>
    <recommendedName>
        <fullName evidence="5">Glucose-methanol-choline oxidoreductase N-terminal domain-containing protein</fullName>
    </recommendedName>
</protein>
<dbReference type="Proteomes" id="UP000792457">
    <property type="component" value="Unassembled WGS sequence"/>
</dbReference>
<dbReference type="InterPro" id="IPR000172">
    <property type="entry name" value="GMC_OxRdtase_N"/>
</dbReference>
<name>A0A8K0JUG0_LADFU</name>
<evidence type="ECO:0000256" key="4">
    <source>
        <dbReference type="SAM" id="SignalP"/>
    </source>
</evidence>
<dbReference type="OrthoDB" id="269227at2759"/>
<dbReference type="PIRSF" id="PIRSF000137">
    <property type="entry name" value="Alcohol_oxidase"/>
    <property type="match status" value="1"/>
</dbReference>
<evidence type="ECO:0000313" key="7">
    <source>
        <dbReference type="Proteomes" id="UP000792457"/>
    </source>
</evidence>
<comment type="caution">
    <text evidence="6">The sequence shown here is derived from an EMBL/GenBank/DDBJ whole genome shotgun (WGS) entry which is preliminary data.</text>
</comment>
<dbReference type="PROSITE" id="PS00623">
    <property type="entry name" value="GMC_OXRED_1"/>
    <property type="match status" value="1"/>
</dbReference>
<evidence type="ECO:0000259" key="5">
    <source>
        <dbReference type="PROSITE" id="PS00623"/>
    </source>
</evidence>
<gene>
    <name evidence="6" type="ORF">J437_LFUL002604</name>
</gene>
<reference evidence="6" key="2">
    <citation type="submission" date="2017-10" db="EMBL/GenBank/DDBJ databases">
        <title>Ladona fulva Genome sequencing and assembly.</title>
        <authorList>
            <person name="Murali S."/>
            <person name="Richards S."/>
            <person name="Bandaranaike D."/>
            <person name="Bellair M."/>
            <person name="Blankenburg K."/>
            <person name="Chao H."/>
            <person name="Dinh H."/>
            <person name="Doddapaneni H."/>
            <person name="Dugan-Rocha S."/>
            <person name="Elkadiri S."/>
            <person name="Gnanaolivu R."/>
            <person name="Hernandez B."/>
            <person name="Skinner E."/>
            <person name="Javaid M."/>
            <person name="Lee S."/>
            <person name="Li M."/>
            <person name="Ming W."/>
            <person name="Munidasa M."/>
            <person name="Muniz J."/>
            <person name="Nguyen L."/>
            <person name="Hughes D."/>
            <person name="Osuji N."/>
            <person name="Pu L.-L."/>
            <person name="Puazo M."/>
            <person name="Qu C."/>
            <person name="Quiroz J."/>
            <person name="Raj R."/>
            <person name="Weissenberger G."/>
            <person name="Xin Y."/>
            <person name="Zou X."/>
            <person name="Han Y."/>
            <person name="Worley K."/>
            <person name="Muzny D."/>
            <person name="Gibbs R."/>
        </authorList>
    </citation>
    <scope>NUCLEOTIDE SEQUENCE</scope>
    <source>
        <strain evidence="6">Sampled in the wild</strain>
    </source>
</reference>
<reference evidence="6" key="1">
    <citation type="submission" date="2013-04" db="EMBL/GenBank/DDBJ databases">
        <authorList>
            <person name="Qu J."/>
            <person name="Murali S.C."/>
            <person name="Bandaranaike D."/>
            <person name="Bellair M."/>
            <person name="Blankenburg K."/>
            <person name="Chao H."/>
            <person name="Dinh H."/>
            <person name="Doddapaneni H."/>
            <person name="Downs B."/>
            <person name="Dugan-Rocha S."/>
            <person name="Elkadiri S."/>
            <person name="Gnanaolivu R.D."/>
            <person name="Hernandez B."/>
            <person name="Javaid M."/>
            <person name="Jayaseelan J.C."/>
            <person name="Lee S."/>
            <person name="Li M."/>
            <person name="Ming W."/>
            <person name="Munidasa M."/>
            <person name="Muniz J."/>
            <person name="Nguyen L."/>
            <person name="Ongeri F."/>
            <person name="Osuji N."/>
            <person name="Pu L.-L."/>
            <person name="Puazo M."/>
            <person name="Qu C."/>
            <person name="Quiroz J."/>
            <person name="Raj R."/>
            <person name="Weissenberger G."/>
            <person name="Xin Y."/>
            <person name="Zou X."/>
            <person name="Han Y."/>
            <person name="Richards S."/>
            <person name="Worley K."/>
            <person name="Muzny D."/>
            <person name="Gibbs R."/>
        </authorList>
    </citation>
    <scope>NUCLEOTIDE SEQUENCE</scope>
    <source>
        <strain evidence="6">Sampled in the wild</strain>
    </source>
</reference>
<keyword evidence="7" id="KW-1185">Reference proteome</keyword>
<comment type="similarity">
    <text evidence="1 3">Belongs to the GMC oxidoreductase family.</text>
</comment>
<dbReference type="Gene3D" id="3.30.560.10">
    <property type="entry name" value="Glucose Oxidase, domain 3"/>
    <property type="match status" value="1"/>
</dbReference>
<feature type="binding site" evidence="2">
    <location>
        <position position="137"/>
    </location>
    <ligand>
        <name>FAD</name>
        <dbReference type="ChEBI" id="CHEBI:57692"/>
    </ligand>
</feature>
<keyword evidence="3" id="KW-0285">Flavoprotein</keyword>
<dbReference type="GO" id="GO:0050660">
    <property type="term" value="F:flavin adenine dinucleotide binding"/>
    <property type="evidence" value="ECO:0007669"/>
    <property type="project" value="InterPro"/>
</dbReference>
<feature type="domain" description="Glucose-methanol-choline oxidoreductase N-terminal" evidence="5">
    <location>
        <begin position="131"/>
        <end position="154"/>
    </location>
</feature>
<comment type="cofactor">
    <cofactor evidence="2">
        <name>FAD</name>
        <dbReference type="ChEBI" id="CHEBI:57692"/>
    </cofactor>
</comment>
<dbReference type="PANTHER" id="PTHR11552:SF217">
    <property type="entry name" value="GLUCOSE DEHYDROGENASE [FAD, QUINONE]"/>
    <property type="match status" value="1"/>
</dbReference>
<dbReference type="SUPFAM" id="SSF51905">
    <property type="entry name" value="FAD/NAD(P)-binding domain"/>
    <property type="match status" value="1"/>
</dbReference>
<dbReference type="Pfam" id="PF00732">
    <property type="entry name" value="GMC_oxred_N"/>
    <property type="match status" value="1"/>
</dbReference>
<evidence type="ECO:0000256" key="3">
    <source>
        <dbReference type="RuleBase" id="RU003968"/>
    </source>
</evidence>
<dbReference type="GO" id="GO:0016614">
    <property type="term" value="F:oxidoreductase activity, acting on CH-OH group of donors"/>
    <property type="evidence" value="ECO:0007669"/>
    <property type="project" value="InterPro"/>
</dbReference>
<organism evidence="6 7">
    <name type="scientific">Ladona fulva</name>
    <name type="common">Scarce chaser dragonfly</name>
    <name type="synonym">Libellula fulva</name>
    <dbReference type="NCBI Taxonomy" id="123851"/>
    <lineage>
        <taxon>Eukaryota</taxon>
        <taxon>Metazoa</taxon>
        <taxon>Ecdysozoa</taxon>
        <taxon>Arthropoda</taxon>
        <taxon>Hexapoda</taxon>
        <taxon>Insecta</taxon>
        <taxon>Pterygota</taxon>
        <taxon>Palaeoptera</taxon>
        <taxon>Odonata</taxon>
        <taxon>Epiprocta</taxon>
        <taxon>Anisoptera</taxon>
        <taxon>Libelluloidea</taxon>
        <taxon>Libellulidae</taxon>
        <taxon>Ladona</taxon>
    </lineage>
</organism>